<evidence type="ECO:0000313" key="2">
    <source>
        <dbReference type="Proteomes" id="UP000323257"/>
    </source>
</evidence>
<comment type="caution">
    <text evidence="1">The sequence shown here is derived from an EMBL/GenBank/DDBJ whole genome shotgun (WGS) entry which is preliminary data.</text>
</comment>
<protein>
    <submittedName>
        <fullName evidence="1">Uncharacterized protein</fullName>
    </submittedName>
</protein>
<name>A0A5S5C272_9BACL</name>
<dbReference type="EMBL" id="VNHS01000007">
    <property type="protein sequence ID" value="TYP73259.1"/>
    <property type="molecule type" value="Genomic_DNA"/>
</dbReference>
<keyword evidence="2" id="KW-1185">Reference proteome</keyword>
<reference evidence="1 2" key="1">
    <citation type="submission" date="2019-07" db="EMBL/GenBank/DDBJ databases">
        <title>Genomic Encyclopedia of Type Strains, Phase III (KMG-III): the genomes of soil and plant-associated and newly described type strains.</title>
        <authorList>
            <person name="Whitman W."/>
        </authorList>
    </citation>
    <scope>NUCLEOTIDE SEQUENCE [LARGE SCALE GENOMIC DNA]</scope>
    <source>
        <strain evidence="1 2">BL24</strain>
    </source>
</reference>
<dbReference type="AlphaFoldDB" id="A0A5S5C272"/>
<dbReference type="RefSeq" id="WP_148930813.1">
    <property type="nucleotide sequence ID" value="NZ_VNHS01000007.1"/>
</dbReference>
<organism evidence="1 2">
    <name type="scientific">Paenibacillus methanolicus</name>
    <dbReference type="NCBI Taxonomy" id="582686"/>
    <lineage>
        <taxon>Bacteria</taxon>
        <taxon>Bacillati</taxon>
        <taxon>Bacillota</taxon>
        <taxon>Bacilli</taxon>
        <taxon>Bacillales</taxon>
        <taxon>Paenibacillaceae</taxon>
        <taxon>Paenibacillus</taxon>
    </lineage>
</organism>
<dbReference type="OrthoDB" id="2055977at2"/>
<accession>A0A5S5C272</accession>
<evidence type="ECO:0000313" key="1">
    <source>
        <dbReference type="EMBL" id="TYP73259.1"/>
    </source>
</evidence>
<dbReference type="Proteomes" id="UP000323257">
    <property type="component" value="Unassembled WGS sequence"/>
</dbReference>
<proteinExistence type="predicted"/>
<sequence length="155" mass="18010">MGKQIRFFMNADDEMAFCNKVYSLGGVLVTRDLVEIRNGFLIENEPRKVYLRFPYSRIMLEDSGQLDVIQSDVIELVRCISRANALTYGRLWLPVKNDSPSEPSLIDAYYQLVRWMKTSCKLNTDKDCYIARGAYRQYKYGVEMMASPNTACRFE</sequence>
<gene>
    <name evidence="1" type="ORF">BCM02_107243</name>
</gene>